<organism evidence="1 2">
    <name type="scientific">Vibrio hyugaensis</name>
    <dbReference type="NCBI Taxonomy" id="1534743"/>
    <lineage>
        <taxon>Bacteria</taxon>
        <taxon>Pseudomonadati</taxon>
        <taxon>Pseudomonadota</taxon>
        <taxon>Gammaproteobacteria</taxon>
        <taxon>Vibrionales</taxon>
        <taxon>Vibrionaceae</taxon>
        <taxon>Vibrio</taxon>
    </lineage>
</organism>
<name>A0ABQ5XWT2_9VIBR</name>
<gene>
    <name evidence="1" type="ORF">GCM10007906_03290</name>
</gene>
<proteinExistence type="predicted"/>
<evidence type="ECO:0000313" key="2">
    <source>
        <dbReference type="Proteomes" id="UP001156669"/>
    </source>
</evidence>
<keyword evidence="2" id="KW-1185">Reference proteome</keyword>
<protein>
    <submittedName>
        <fullName evidence="1">Uncharacterized protein</fullName>
    </submittedName>
</protein>
<comment type="caution">
    <text evidence="1">The sequence shown here is derived from an EMBL/GenBank/DDBJ whole genome shotgun (WGS) entry which is preliminary data.</text>
</comment>
<evidence type="ECO:0000313" key="1">
    <source>
        <dbReference type="EMBL" id="GLR02742.1"/>
    </source>
</evidence>
<sequence>MSEGIPEGARCSFESVGVSLDSSQKPIVIILPTREALVCSTILIDEIFFQNYQWNE</sequence>
<dbReference type="EMBL" id="BSOE01000007">
    <property type="protein sequence ID" value="GLR02742.1"/>
    <property type="molecule type" value="Genomic_DNA"/>
</dbReference>
<dbReference type="Proteomes" id="UP001156669">
    <property type="component" value="Unassembled WGS sequence"/>
</dbReference>
<accession>A0ABQ5XWT2</accession>
<reference evidence="2" key="1">
    <citation type="journal article" date="2019" name="Int. J. Syst. Evol. Microbiol.">
        <title>The Global Catalogue of Microorganisms (GCM) 10K type strain sequencing project: providing services to taxonomists for standard genome sequencing and annotation.</title>
        <authorList>
            <consortium name="The Broad Institute Genomics Platform"/>
            <consortium name="The Broad Institute Genome Sequencing Center for Infectious Disease"/>
            <person name="Wu L."/>
            <person name="Ma J."/>
        </authorList>
    </citation>
    <scope>NUCLEOTIDE SEQUENCE [LARGE SCALE GENOMIC DNA]</scope>
    <source>
        <strain evidence="2">NBRC 110633</strain>
    </source>
</reference>